<evidence type="ECO:0000313" key="2">
    <source>
        <dbReference type="EMBL" id="KLJ27702.1"/>
    </source>
</evidence>
<feature type="region of interest" description="Disordered" evidence="1">
    <location>
        <begin position="46"/>
        <end position="65"/>
    </location>
</feature>
<reference evidence="7 8" key="1">
    <citation type="journal article" date="2015" name="PLoS ONE">
        <title>Genomic analysis reveals the molecular basis for capsule loss in the group B streptococcus population.</title>
        <authorList>
            <consortium name="DEVANI Consortium"/>
            <person name="Rosini R."/>
            <person name="Campisi E."/>
            <person name="De Chiara M."/>
            <person name="Tettelin H."/>
            <person name="Rinaudo D."/>
            <person name="Toniolo C."/>
            <person name="Metruccio M."/>
            <person name="Guidotti S."/>
            <person name="Sorensen U.B."/>
            <person name="Kilian M."/>
            <person name="Ramirez M."/>
            <person name="Janulczyk R."/>
            <person name="Donati C."/>
            <person name="Grandi G."/>
            <person name="Margarit I."/>
        </authorList>
    </citation>
    <scope>NUCLEOTIDE SEQUENCE [LARGE SCALE GENOMIC DNA]</scope>
    <source>
        <strain evidence="3 8">DK-B-USS-215</strain>
        <strain evidence="2 7">ES-PW-063</strain>
    </source>
</reference>
<dbReference type="EMBL" id="QHGZ01000183">
    <property type="protein sequence ID" value="RDY79924.1"/>
    <property type="molecule type" value="Genomic_DNA"/>
</dbReference>
<evidence type="ECO:0000313" key="6">
    <source>
        <dbReference type="EMBL" id="VED64536.1"/>
    </source>
</evidence>
<dbReference type="Proteomes" id="UP001230629">
    <property type="component" value="Unassembled WGS sequence"/>
</dbReference>
<dbReference type="Proteomes" id="UP000035174">
    <property type="component" value="Unassembled WGS sequence"/>
</dbReference>
<dbReference type="EMBL" id="JASOIH010000003">
    <property type="protein sequence ID" value="MDK6899413.1"/>
    <property type="molecule type" value="Genomic_DNA"/>
</dbReference>
<dbReference type="EMBL" id="LR134265">
    <property type="protein sequence ID" value="VED64536.1"/>
    <property type="molecule type" value="Genomic_DNA"/>
</dbReference>
<protein>
    <submittedName>
        <fullName evidence="6">Hypothetical cytosolic protein</fullName>
    </submittedName>
</protein>
<reference evidence="6 10" key="3">
    <citation type="submission" date="2018-12" db="EMBL/GenBank/DDBJ databases">
        <authorList>
            <consortium name="Pathogen Informatics"/>
        </authorList>
    </citation>
    <scope>NUCLEOTIDE SEQUENCE [LARGE SCALE GENOMIC DNA]</scope>
    <source>
        <strain evidence="6 10">NCTC8184</strain>
    </source>
</reference>
<gene>
    <name evidence="5" type="ORF">C4618_08525</name>
    <name evidence="6" type="ORF">NCTC8184_00509</name>
    <name evidence="4" type="ORF">QP229_05325</name>
    <name evidence="3" type="ORF">WA04_06015</name>
    <name evidence="2" type="ORF">WA45_09970</name>
</gene>
<evidence type="ECO:0000313" key="4">
    <source>
        <dbReference type="EMBL" id="MDK6899413.1"/>
    </source>
</evidence>
<evidence type="ECO:0000256" key="1">
    <source>
        <dbReference type="SAM" id="MobiDB-lite"/>
    </source>
</evidence>
<evidence type="ECO:0000313" key="7">
    <source>
        <dbReference type="Proteomes" id="UP000035174"/>
    </source>
</evidence>
<proteinExistence type="predicted"/>
<evidence type="ECO:0000313" key="5">
    <source>
        <dbReference type="EMBL" id="RDY79924.1"/>
    </source>
</evidence>
<reference evidence="4" key="4">
    <citation type="submission" date="2023-05" db="EMBL/GenBank/DDBJ databases">
        <title>Cataloging the Phylogenetic Diversity of Human Bladder Bacteria.</title>
        <authorList>
            <person name="Du J."/>
        </authorList>
    </citation>
    <scope>NUCLEOTIDE SEQUENCE</scope>
    <source>
        <strain evidence="4">UMB8703</strain>
    </source>
</reference>
<evidence type="ECO:0000313" key="8">
    <source>
        <dbReference type="Proteomes" id="UP000035346"/>
    </source>
</evidence>
<evidence type="ECO:0000313" key="9">
    <source>
        <dbReference type="Proteomes" id="UP000256718"/>
    </source>
</evidence>
<dbReference type="Proteomes" id="UP000256718">
    <property type="component" value="Unassembled WGS sequence"/>
</dbReference>
<dbReference type="AlphaFoldDB" id="A0A380IBT9"/>
<evidence type="ECO:0000313" key="3">
    <source>
        <dbReference type="EMBL" id="KLL38805.1"/>
    </source>
</evidence>
<dbReference type="EMBL" id="LBKL01000067">
    <property type="protein sequence ID" value="KLL38805.1"/>
    <property type="molecule type" value="Genomic_DNA"/>
</dbReference>
<sequence>MAKIGLNFGEKLQIADKEYRTFNDGLDVNVLLGDLTWRRYEEPVQFTEDDTTQPPDRFGRYPQKPTGEVKWNDIAVFSTAQNETIFVSITDMPSYAIEDLGLKLGDPIELSDVVVTWSNVSGGMFKIFASSLKKKDVANNGNASKNEASKVNK</sequence>
<dbReference type="KEGG" id="sagg:EN73_09590"/>
<dbReference type="Proteomes" id="UP000268870">
    <property type="component" value="Chromosome"/>
</dbReference>
<accession>A0A380IBT9</accession>
<name>A0A380IBT9_STRAG</name>
<organism evidence="5 9">
    <name type="scientific">Streptococcus agalactiae</name>
    <dbReference type="NCBI Taxonomy" id="1311"/>
    <lineage>
        <taxon>Bacteria</taxon>
        <taxon>Bacillati</taxon>
        <taxon>Bacillota</taxon>
        <taxon>Bacilli</taxon>
        <taxon>Lactobacillales</taxon>
        <taxon>Streptococcaceae</taxon>
        <taxon>Streptococcus</taxon>
    </lineage>
</organism>
<reference evidence="5 9" key="2">
    <citation type="journal article" date="2018" name="Emerg. Microbes Infect.">
        <title>Phenotypic and molecular analysis of nontypeable Group B streptococci: identification of cps2a and hybrid cps2a/cps5 Group B streptococcal capsule gene clusters.</title>
        <authorList>
            <person name="Alhhazmi A."/>
            <person name="Tyrrell G.J."/>
        </authorList>
    </citation>
    <scope>NUCLEOTIDE SEQUENCE [LARGE SCALE GENOMIC DNA]</scope>
    <source>
        <strain evidence="5 9">PLGBS17</strain>
    </source>
</reference>
<dbReference type="Proteomes" id="UP000035346">
    <property type="component" value="Unassembled WGS sequence"/>
</dbReference>
<evidence type="ECO:0000313" key="10">
    <source>
        <dbReference type="Proteomes" id="UP000268870"/>
    </source>
</evidence>
<dbReference type="RefSeq" id="WP_001062569.1">
    <property type="nucleotide sequence ID" value="NZ_AP018935.1"/>
</dbReference>
<dbReference type="EMBL" id="LCVB01000035">
    <property type="protein sequence ID" value="KLJ27702.1"/>
    <property type="molecule type" value="Genomic_DNA"/>
</dbReference>